<dbReference type="EMBL" id="JDVG02000014">
    <property type="protein sequence ID" value="KFB74579.1"/>
    <property type="molecule type" value="Genomic_DNA"/>
</dbReference>
<feature type="compositionally biased region" description="Pro residues" evidence="1">
    <location>
        <begin position="1"/>
        <end position="11"/>
    </location>
</feature>
<proteinExistence type="predicted"/>
<name>A0A080MBS7_9PROT</name>
<dbReference type="Proteomes" id="UP000020077">
    <property type="component" value="Unassembled WGS sequence"/>
</dbReference>
<accession>A0A080MBS7</accession>
<protein>
    <submittedName>
        <fullName evidence="2">Uncharacterized protein</fullName>
    </submittedName>
</protein>
<reference evidence="2 3" key="1">
    <citation type="submission" date="2014-02" db="EMBL/GenBank/DDBJ databases">
        <title>Expanding our view of genomic diversity in Candidatus Accumulibacter clades.</title>
        <authorList>
            <person name="Skennerton C.T."/>
            <person name="Barr J.J."/>
            <person name="Slater F.R."/>
            <person name="Bond P.L."/>
            <person name="Tyson G.W."/>
        </authorList>
    </citation>
    <scope>NUCLEOTIDE SEQUENCE [LARGE SCALE GENOMIC DNA]</scope>
    <source>
        <strain evidence="3">BA-91</strain>
    </source>
</reference>
<feature type="region of interest" description="Disordered" evidence="1">
    <location>
        <begin position="1"/>
        <end position="23"/>
    </location>
</feature>
<sequence>MTPPATPPAPARSPRRPRLAESSGKLLSRPAYVAVLVFVSSLVQKYDVIKCQI</sequence>
<organism evidence="2 3">
    <name type="scientific">Candidatus Accumulibacter phosphatis</name>
    <dbReference type="NCBI Taxonomy" id="327160"/>
    <lineage>
        <taxon>Bacteria</taxon>
        <taxon>Pseudomonadati</taxon>
        <taxon>Pseudomonadota</taxon>
        <taxon>Betaproteobacteria</taxon>
        <taxon>Candidatus Accumulibacter</taxon>
    </lineage>
</organism>
<evidence type="ECO:0000313" key="3">
    <source>
        <dbReference type="Proteomes" id="UP000020077"/>
    </source>
</evidence>
<gene>
    <name evidence="2" type="ORF">AW09_000092</name>
</gene>
<evidence type="ECO:0000313" key="2">
    <source>
        <dbReference type="EMBL" id="KFB74579.1"/>
    </source>
</evidence>
<comment type="caution">
    <text evidence="2">The sequence shown here is derived from an EMBL/GenBank/DDBJ whole genome shotgun (WGS) entry which is preliminary data.</text>
</comment>
<evidence type="ECO:0000256" key="1">
    <source>
        <dbReference type="SAM" id="MobiDB-lite"/>
    </source>
</evidence>
<dbReference type="AlphaFoldDB" id="A0A080MBS7"/>